<feature type="domain" description="Glycosyltransferase subfamily 4-like N-terminal" evidence="2">
    <location>
        <begin position="17"/>
        <end position="149"/>
    </location>
</feature>
<dbReference type="InterPro" id="IPR001296">
    <property type="entry name" value="Glyco_trans_1"/>
</dbReference>
<reference evidence="3" key="1">
    <citation type="journal article" date="2020" name="mSystems">
        <title>Genome- and Community-Level Interaction Insights into Carbon Utilization and Element Cycling Functions of Hydrothermarchaeota in Hydrothermal Sediment.</title>
        <authorList>
            <person name="Zhou Z."/>
            <person name="Liu Y."/>
            <person name="Xu W."/>
            <person name="Pan J."/>
            <person name="Luo Z.H."/>
            <person name="Li M."/>
        </authorList>
    </citation>
    <scope>NUCLEOTIDE SEQUENCE [LARGE SCALE GENOMIC DNA]</scope>
    <source>
        <strain evidence="3">SpSt-143</strain>
    </source>
</reference>
<dbReference type="EMBL" id="DSGB01000003">
    <property type="protein sequence ID" value="HER95338.1"/>
    <property type="molecule type" value="Genomic_DNA"/>
</dbReference>
<evidence type="ECO:0000259" key="2">
    <source>
        <dbReference type="Pfam" id="PF13579"/>
    </source>
</evidence>
<dbReference type="Gene3D" id="3.40.50.2000">
    <property type="entry name" value="Glycogen Phosphorylase B"/>
    <property type="match status" value="2"/>
</dbReference>
<dbReference type="PANTHER" id="PTHR12526">
    <property type="entry name" value="GLYCOSYLTRANSFERASE"/>
    <property type="match status" value="1"/>
</dbReference>
<dbReference type="SUPFAM" id="SSF53756">
    <property type="entry name" value="UDP-Glycosyltransferase/glycogen phosphorylase"/>
    <property type="match status" value="1"/>
</dbReference>
<dbReference type="AlphaFoldDB" id="A0A7V2AZ60"/>
<evidence type="ECO:0000259" key="1">
    <source>
        <dbReference type="Pfam" id="PF00534"/>
    </source>
</evidence>
<gene>
    <name evidence="3" type="ORF">ENO59_02300</name>
</gene>
<dbReference type="CDD" id="cd03801">
    <property type="entry name" value="GT4_PimA-like"/>
    <property type="match status" value="1"/>
</dbReference>
<dbReference type="Pfam" id="PF00534">
    <property type="entry name" value="Glycos_transf_1"/>
    <property type="match status" value="1"/>
</dbReference>
<dbReference type="InterPro" id="IPR028098">
    <property type="entry name" value="Glyco_trans_4-like_N"/>
</dbReference>
<dbReference type="Pfam" id="PF13579">
    <property type="entry name" value="Glyco_trans_4_4"/>
    <property type="match status" value="1"/>
</dbReference>
<accession>A0A7V2AZ60</accession>
<dbReference type="GO" id="GO:0016757">
    <property type="term" value="F:glycosyltransferase activity"/>
    <property type="evidence" value="ECO:0007669"/>
    <property type="project" value="InterPro"/>
</dbReference>
<comment type="caution">
    <text evidence="3">The sequence shown here is derived from an EMBL/GenBank/DDBJ whole genome shotgun (WGS) entry which is preliminary data.</text>
</comment>
<feature type="domain" description="Glycosyl transferase family 1" evidence="1">
    <location>
        <begin position="196"/>
        <end position="365"/>
    </location>
</feature>
<keyword evidence="3" id="KW-0808">Transferase</keyword>
<sequence length="394" mass="43818">MTRIKRILFVIHTPTFGGPHNQVLRLHRALLERGWEQVVLTTDEEGNGAERLRAAGVKVLQIPLHRMRAALDPRIQIAFFKGLRPEIASIRRVIRELNIDLVQVAGVQNFHGAFAAKQEKIPLVWQLLSTYAPSLVRRILSPMVARLADVIMVTGRGTLLGHPGLQDLKDRVVIFFPPVDTREFYPDLHHRLVARAEMGVPGDVLLIGTVGNFNRQKRHDILVKAAYLLIRQFPNLYVRILGSPTVSHSKYYERNVKALAEKLGLLKDERLKFISPGSRVAHLLPAFDVFVLTSMAEGVPTVVLEAMACGLPVVATNVGSVADVVRDGKTGFLVPPFRPNAVAEAVGRLLTSPELRLGMGKEARKLAEQLYDTERCADVHAQAYEMALKNFSKG</sequence>
<proteinExistence type="predicted"/>
<organism evidence="3">
    <name type="scientific">Rhodothermus marinus</name>
    <name type="common">Rhodothermus obamensis</name>
    <dbReference type="NCBI Taxonomy" id="29549"/>
    <lineage>
        <taxon>Bacteria</taxon>
        <taxon>Pseudomonadati</taxon>
        <taxon>Rhodothermota</taxon>
        <taxon>Rhodothermia</taxon>
        <taxon>Rhodothermales</taxon>
        <taxon>Rhodothermaceae</taxon>
        <taxon>Rhodothermus</taxon>
    </lineage>
</organism>
<name>A0A7V2AZ60_RHOMR</name>
<evidence type="ECO:0000313" key="3">
    <source>
        <dbReference type="EMBL" id="HER95338.1"/>
    </source>
</evidence>
<protein>
    <submittedName>
        <fullName evidence="3">Glycosyltransferase family 1 protein</fullName>
    </submittedName>
</protein>